<dbReference type="Gene3D" id="1.20.5.190">
    <property type="match status" value="1"/>
</dbReference>
<dbReference type="EMBL" id="JBBPBM010000007">
    <property type="protein sequence ID" value="KAK8575533.1"/>
    <property type="molecule type" value="Genomic_DNA"/>
</dbReference>
<dbReference type="Pfam" id="PF13178">
    <property type="entry name" value="DUF4005"/>
    <property type="match status" value="1"/>
</dbReference>
<protein>
    <recommendedName>
        <fullName evidence="5">DUF4005 domain-containing protein</fullName>
    </recommendedName>
</protein>
<reference evidence="6 7" key="1">
    <citation type="journal article" date="2024" name="G3 (Bethesda)">
        <title>Genome assembly of Hibiscus sabdariffa L. provides insights into metabolisms of medicinal natural products.</title>
        <authorList>
            <person name="Kim T."/>
        </authorList>
    </citation>
    <scope>NUCLEOTIDE SEQUENCE [LARGE SCALE GENOMIC DNA]</scope>
    <source>
        <strain evidence="6">TK-2024</strain>
        <tissue evidence="6">Old leaves</tissue>
    </source>
</reference>
<name>A0ABR2FB58_9ROSI</name>
<comment type="caution">
    <text evidence="6">The sequence shown here is derived from an EMBL/GenBank/DDBJ whole genome shotgun (WGS) entry which is preliminary data.</text>
</comment>
<evidence type="ECO:0000256" key="3">
    <source>
        <dbReference type="ARBA" id="ARBA00024378"/>
    </source>
</evidence>
<feature type="region of interest" description="Disordered" evidence="4">
    <location>
        <begin position="543"/>
        <end position="562"/>
    </location>
</feature>
<evidence type="ECO:0000313" key="7">
    <source>
        <dbReference type="Proteomes" id="UP001472677"/>
    </source>
</evidence>
<dbReference type="SMART" id="SM00015">
    <property type="entry name" value="IQ"/>
    <property type="match status" value="2"/>
</dbReference>
<dbReference type="PANTHER" id="PTHR32295:SF41">
    <property type="entry name" value="PROTEIN IQ-DOMAIN 11"/>
    <property type="match status" value="1"/>
</dbReference>
<dbReference type="PROSITE" id="PS50096">
    <property type="entry name" value="IQ"/>
    <property type="match status" value="2"/>
</dbReference>
<dbReference type="Pfam" id="PF00612">
    <property type="entry name" value="IQ"/>
    <property type="match status" value="1"/>
</dbReference>
<proteinExistence type="inferred from homology"/>
<gene>
    <name evidence="6" type="ORF">V6N12_063204</name>
</gene>
<comment type="similarity">
    <text evidence="2">Belongs to the IQD family.</text>
</comment>
<keyword evidence="7" id="KW-1185">Reference proteome</keyword>
<evidence type="ECO:0000313" key="6">
    <source>
        <dbReference type="EMBL" id="KAK8575533.1"/>
    </source>
</evidence>
<dbReference type="InterPro" id="IPR025064">
    <property type="entry name" value="DUF4005"/>
</dbReference>
<feature type="domain" description="DUF4005" evidence="5">
    <location>
        <begin position="515"/>
        <end position="574"/>
    </location>
</feature>
<accession>A0ABR2FB58</accession>
<sequence length="623" mass="69959">MDACDTRELQTGNNGHNLNIYTAQMIMSATNVFSPENLLGKGGSGPVFKVSADPHRPSVYHIALCMGTGCEGENIVTVTYSVLRCLTLGMLCVEDSPLDRPTMSDVYFIASFSTDTRIAETNVGDKEMENYSVDGLTMSTIQLDGAAQLHDCFGSTKSGHEKKQGVGKGLKGPMKLNHSLSHNSLKSFPSMKYCIETSSMAKKKCWFSLVKRFFLFETIARTDKKEKRRKWMFGRSRTKRLTAPPGDMTKDEHTVAIAAASVVEEAVSAATFRTENVRPNSSSSNEHERNVQDVAATTIQAAFRGYLARKALRALKGIVKLQAIIRGTAVRRQAMTTLKCLQSIVNIQSRVRAKRFRMAEGTCQYDETKQLVTLEDKIIKVDINSQRRWDDSILTKEEADAMVLSKKEAAIKRERIKEYSSLKRKLQKSAESEQNKGNGRLKYWLDEWVDTQVGKSKELEDLDLIWTSNRKQPMEENRAKQLRLKTFPRQYHYNLEGSDSPIVPFLLPSFHKKQSSLREDNCFSTSPVVPTYMAATQSAKAKARSMSSPKLRPGSFDTQSESYSPYKNKLGLVSSITRTSAYQQRSPSLKGVLGPVKSKRTLKDLSLNSECSLRSWVQESTFR</sequence>
<dbReference type="Proteomes" id="UP001472677">
    <property type="component" value="Unassembled WGS sequence"/>
</dbReference>
<evidence type="ECO:0000256" key="2">
    <source>
        <dbReference type="ARBA" id="ARBA00024341"/>
    </source>
</evidence>
<dbReference type="CDD" id="cd23767">
    <property type="entry name" value="IQCD"/>
    <property type="match status" value="1"/>
</dbReference>
<evidence type="ECO:0000259" key="5">
    <source>
        <dbReference type="Pfam" id="PF13178"/>
    </source>
</evidence>
<evidence type="ECO:0000256" key="1">
    <source>
        <dbReference type="ARBA" id="ARBA00022860"/>
    </source>
</evidence>
<keyword evidence="1" id="KW-0112">Calmodulin-binding</keyword>
<dbReference type="PANTHER" id="PTHR32295">
    <property type="entry name" value="IQ-DOMAIN 5-RELATED"/>
    <property type="match status" value="1"/>
</dbReference>
<comment type="subunit">
    <text evidence="3">Binds to multiple calmodulin (CaM) in the presence of Ca(2+) and CaM-like proteins.</text>
</comment>
<evidence type="ECO:0000256" key="4">
    <source>
        <dbReference type="SAM" id="MobiDB-lite"/>
    </source>
</evidence>
<organism evidence="6 7">
    <name type="scientific">Hibiscus sabdariffa</name>
    <name type="common">roselle</name>
    <dbReference type="NCBI Taxonomy" id="183260"/>
    <lineage>
        <taxon>Eukaryota</taxon>
        <taxon>Viridiplantae</taxon>
        <taxon>Streptophyta</taxon>
        <taxon>Embryophyta</taxon>
        <taxon>Tracheophyta</taxon>
        <taxon>Spermatophyta</taxon>
        <taxon>Magnoliopsida</taxon>
        <taxon>eudicotyledons</taxon>
        <taxon>Gunneridae</taxon>
        <taxon>Pentapetalae</taxon>
        <taxon>rosids</taxon>
        <taxon>malvids</taxon>
        <taxon>Malvales</taxon>
        <taxon>Malvaceae</taxon>
        <taxon>Malvoideae</taxon>
        <taxon>Hibiscus</taxon>
    </lineage>
</organism>
<dbReference type="InterPro" id="IPR000048">
    <property type="entry name" value="IQ_motif_EF-hand-BS"/>
</dbReference>